<evidence type="ECO:0000313" key="1">
    <source>
        <dbReference type="EMBL" id="EON78302.1"/>
    </source>
</evidence>
<keyword evidence="2" id="KW-1185">Reference proteome</keyword>
<dbReference type="Proteomes" id="UP000013909">
    <property type="component" value="Unassembled WGS sequence"/>
</dbReference>
<evidence type="ECO:0000313" key="2">
    <source>
        <dbReference type="Proteomes" id="UP000013909"/>
    </source>
</evidence>
<gene>
    <name evidence="1" type="ORF">ADIS_1165</name>
</gene>
<protein>
    <recommendedName>
        <fullName evidence="3">Capsular polysaccharide synthesis protein</fullName>
    </recommendedName>
</protein>
<reference evidence="1 2" key="1">
    <citation type="submission" date="2013-02" db="EMBL/GenBank/DDBJ databases">
        <title>A novel strain isolated from Lonar lake, Maharashtra, India.</title>
        <authorList>
            <person name="Singh A."/>
        </authorList>
    </citation>
    <scope>NUCLEOTIDE SEQUENCE [LARGE SCALE GENOMIC DNA]</scope>
    <source>
        <strain evidence="1 2">AK24</strain>
    </source>
</reference>
<dbReference type="AlphaFoldDB" id="R7ZW40"/>
<dbReference type="EMBL" id="AQHR01000040">
    <property type="protein sequence ID" value="EON78302.1"/>
    <property type="molecule type" value="Genomic_DNA"/>
</dbReference>
<accession>R7ZW40</accession>
<proteinExistence type="predicted"/>
<evidence type="ECO:0008006" key="3">
    <source>
        <dbReference type="Google" id="ProtNLM"/>
    </source>
</evidence>
<sequence>MVQKKINVEKPKMDLLDSVTDLERVQSVDAPFGVPRLMWCFWSEGDMGAVRSLSLSYLVKNVGVPVFLVTRKSFFRLEKPEFPIHPAFRWLSAVHQSDYVRTYLWHHYGGAWHDVKATEVSYFPLWDHFEDELVYFLGRPEVRGGAATLYDDSGRWMPDCWHDLVSVIAWIGRPNTPFSREMMERMHLFLDQNLDTLKANPARHPREKKAEGSNAILRAIKKAYFSVSKRSPGYPIPWTLFGNIFHPLNFKYKEHVRALLPSDRQKNAGIYHRN</sequence>
<comment type="caution">
    <text evidence="1">The sequence shown here is derived from an EMBL/GenBank/DDBJ whole genome shotgun (WGS) entry which is preliminary data.</text>
</comment>
<dbReference type="STRING" id="1232681.ADIS_1165"/>
<organism evidence="1 2">
    <name type="scientific">Lunatimonas lonarensis</name>
    <dbReference type="NCBI Taxonomy" id="1232681"/>
    <lineage>
        <taxon>Bacteria</taxon>
        <taxon>Pseudomonadati</taxon>
        <taxon>Bacteroidota</taxon>
        <taxon>Cytophagia</taxon>
        <taxon>Cytophagales</taxon>
        <taxon>Cyclobacteriaceae</taxon>
    </lineage>
</organism>
<name>R7ZW40_9BACT</name>